<feature type="signal peptide" evidence="7">
    <location>
        <begin position="1"/>
        <end position="21"/>
    </location>
</feature>
<dbReference type="InterPro" id="IPR018391">
    <property type="entry name" value="PQQ_b-propeller_rpt"/>
</dbReference>
<evidence type="ECO:0000256" key="5">
    <source>
        <dbReference type="ARBA" id="ARBA00022837"/>
    </source>
</evidence>
<dbReference type="Gene3D" id="3.40.50.410">
    <property type="entry name" value="von Willebrand factor, type A domain"/>
    <property type="match status" value="1"/>
</dbReference>
<dbReference type="EMBL" id="FNYH01000002">
    <property type="protein sequence ID" value="SEI46922.1"/>
    <property type="molecule type" value="Genomic_DNA"/>
</dbReference>
<evidence type="ECO:0000259" key="8">
    <source>
        <dbReference type="PROSITE" id="PS50234"/>
    </source>
</evidence>
<feature type="chain" id="PRO_5017442639" evidence="7">
    <location>
        <begin position="22"/>
        <end position="1132"/>
    </location>
</feature>
<feature type="domain" description="VWFA" evidence="8">
    <location>
        <begin position="41"/>
        <end position="300"/>
    </location>
</feature>
<keyword evidence="5" id="KW-0106">Calcium</keyword>
<comment type="subcellular location">
    <subcellularLocation>
        <location evidence="1">Fimbrium</location>
    </subcellularLocation>
</comment>
<dbReference type="InterPro" id="IPR036465">
    <property type="entry name" value="vWFA_dom_sf"/>
</dbReference>
<sequence>MKSVVLFLGVFLFGSAHTLFADDTEVYRSAYDIEDLGGRPQVMVVFDTSGSMGSGIPGDWSTKRIDVAKEVVTALIANNPELDFGLAIFNRNYGSAYDGGRIIYGLPGSNNKEQGPQERQDLIDMVNKLKANGNTPLCESMYEMYRYFSGSSPEYAPPDNKIYNGNPKRDKSVESGGKYKTPFRPCENLYVVLMTDGAPTSDTDADAKVEALIGKDCNKSNSLGGSNCMAELSEYMRTQDINNDPSDGVQQVLVYTIGFTTNQTLLSATAAPLNSDKINNGSGYFTADNAEELESAFEFIVADILSRGTTFSAPAVSTAFSDQTQSLNKIYVPRFLPRNEPRWSGNIKLLKFDEATGLLVDQYDNAAINTDTGEIKESAVPFWSNASDEGDNVEMGGAGALLVKKVENAGISARHLVTNTGNQGALETFDTENPRLDAQFFSLPEDTSAKELEDLIRWASGEDVADEDEDPTTRARPWIVGDILHSNPVAINYGGNTEKTADLKVIFGTNAGFLHILNGDTGQEISAFTPKELGYLHRILQENTPLDIAESSDAEPTDVIYGTSPYNLLGPWLPFSTISDDKSCMNQKDAADLLAERGYIAHSETPKGSKKDSGYKDGFYLRVQNGVKISGLGHSSNCLTPYVNDIPSAFTDVRSQLYYSCKPGNDCGVDEGNLKKDGFLYTRQYLENIGAIPPSGSGDGRRHPYGIDGGIGYVRYDANDDGVITSGSGDKVVIAFGLRRGGRHLYALDITNPNQPQLLWHINHMTPGFAELGQTWTTPAPARIPAYDNPVFVIGAGYDTNKDKVDTGIMAQLGTDDTMGRGIYIIDAYTGELVWSALAEGAGGTLSVKGLKDSVAANVSVYDTDYDRRADRIYFADTGGNVWRANLVGDLKSAWTVDHFARLGRHDNASTTEDRRFFNRPNLVSVFVKGKPADLVVLGSGDRAHPKKQGTDNHFFVLNDRDGGPRPLELEDLVNGTNQLVDYKADDFDGWYLHVSQPNLNGGHHMKVLGESVVLYNTLFFSAYEPDLLGDGICKPAIGKSHLYALDLFTAQAAKDRGTDTVDDSARSTEAGSYIVGTPALVVREGDVYLQGTGKAVASDMVEEDRANEKGGLTNPKARNRVVPTYWFEQTD</sequence>
<dbReference type="OrthoDB" id="7156875at2"/>
<dbReference type="GO" id="GO:0009289">
    <property type="term" value="C:pilus"/>
    <property type="evidence" value="ECO:0007669"/>
    <property type="project" value="UniProtKB-SubCell"/>
</dbReference>
<dbReference type="SMART" id="SM00564">
    <property type="entry name" value="PQQ"/>
    <property type="match status" value="3"/>
</dbReference>
<keyword evidence="3" id="KW-1029">Fimbrium biogenesis</keyword>
<evidence type="ECO:0000256" key="7">
    <source>
        <dbReference type="SAM" id="SignalP"/>
    </source>
</evidence>
<dbReference type="InterPro" id="IPR011047">
    <property type="entry name" value="Quinoprotein_ADH-like_sf"/>
</dbReference>
<dbReference type="InterPro" id="IPR002035">
    <property type="entry name" value="VWF_A"/>
</dbReference>
<organism evidence="9 10">
    <name type="scientific">Allopseudospirillum japonicum</name>
    <dbReference type="NCBI Taxonomy" id="64971"/>
    <lineage>
        <taxon>Bacteria</taxon>
        <taxon>Pseudomonadati</taxon>
        <taxon>Pseudomonadota</taxon>
        <taxon>Gammaproteobacteria</taxon>
        <taxon>Oceanospirillales</taxon>
        <taxon>Oceanospirillaceae</taxon>
        <taxon>Allopseudospirillum</taxon>
    </lineage>
</organism>
<protein>
    <submittedName>
        <fullName evidence="9">PilC beta-propeller domain-containing protein</fullName>
    </submittedName>
</protein>
<keyword evidence="10" id="KW-1185">Reference proteome</keyword>
<dbReference type="Proteomes" id="UP000242999">
    <property type="component" value="Unassembled WGS sequence"/>
</dbReference>
<dbReference type="Pfam" id="PF05567">
    <property type="entry name" value="T4P_PilY1"/>
    <property type="match status" value="1"/>
</dbReference>
<proteinExistence type="inferred from homology"/>
<name>A0A1H6R6X5_9GAMM</name>
<gene>
    <name evidence="9" type="ORF">SAMN05421831_102191</name>
</gene>
<dbReference type="InterPro" id="IPR008707">
    <property type="entry name" value="B-propeller_PilY1"/>
</dbReference>
<keyword evidence="6" id="KW-0281">Fimbrium</keyword>
<dbReference type="GO" id="GO:0046872">
    <property type="term" value="F:metal ion binding"/>
    <property type="evidence" value="ECO:0007669"/>
    <property type="project" value="UniProtKB-KW"/>
</dbReference>
<keyword evidence="4" id="KW-0479">Metal-binding</keyword>
<evidence type="ECO:0000256" key="1">
    <source>
        <dbReference type="ARBA" id="ARBA00004561"/>
    </source>
</evidence>
<evidence type="ECO:0000256" key="2">
    <source>
        <dbReference type="ARBA" id="ARBA00008387"/>
    </source>
</evidence>
<evidence type="ECO:0000313" key="9">
    <source>
        <dbReference type="EMBL" id="SEI46922.1"/>
    </source>
</evidence>
<keyword evidence="7" id="KW-0732">Signal</keyword>
<evidence type="ECO:0000256" key="6">
    <source>
        <dbReference type="ARBA" id="ARBA00023263"/>
    </source>
</evidence>
<evidence type="ECO:0000313" key="10">
    <source>
        <dbReference type="Proteomes" id="UP000242999"/>
    </source>
</evidence>
<dbReference type="STRING" id="64971.SAMN05421831_102191"/>
<evidence type="ECO:0000256" key="4">
    <source>
        <dbReference type="ARBA" id="ARBA00022723"/>
    </source>
</evidence>
<dbReference type="AlphaFoldDB" id="A0A1H6R6X5"/>
<dbReference type="SUPFAM" id="SSF50998">
    <property type="entry name" value="Quinoprotein alcohol dehydrogenase-like"/>
    <property type="match status" value="1"/>
</dbReference>
<evidence type="ECO:0000256" key="3">
    <source>
        <dbReference type="ARBA" id="ARBA00022558"/>
    </source>
</evidence>
<dbReference type="RefSeq" id="WP_093308534.1">
    <property type="nucleotide sequence ID" value="NZ_FNYH01000002.1"/>
</dbReference>
<reference evidence="10" key="1">
    <citation type="submission" date="2016-10" db="EMBL/GenBank/DDBJ databases">
        <authorList>
            <person name="Varghese N."/>
            <person name="Submissions S."/>
        </authorList>
    </citation>
    <scope>NUCLEOTIDE SEQUENCE [LARGE SCALE GENOMIC DNA]</scope>
    <source>
        <strain evidence="10">DSM 7165</strain>
    </source>
</reference>
<dbReference type="SUPFAM" id="SSF53300">
    <property type="entry name" value="vWA-like"/>
    <property type="match status" value="1"/>
</dbReference>
<dbReference type="PROSITE" id="PS50234">
    <property type="entry name" value="VWFA"/>
    <property type="match status" value="1"/>
</dbReference>
<accession>A0A1H6R6X5</accession>
<comment type="similarity">
    <text evidence="2">Belongs to the PilY1 family.</text>
</comment>